<accession>A0A2T4AU00</accession>
<evidence type="ECO:0000313" key="1">
    <source>
        <dbReference type="EMBL" id="PTB60544.1"/>
    </source>
</evidence>
<dbReference type="Proteomes" id="UP000241690">
    <property type="component" value="Unassembled WGS sequence"/>
</dbReference>
<proteinExistence type="predicted"/>
<dbReference type="GeneID" id="36621736"/>
<sequence length="164" mass="18397">MCIKQAEANTWMLCSFSNQMCEIELQVGHLLHWLPDCLHVHSFNFFFLLGRIASSELYNLTRHSLQLQPYSATALFVNGPAMCELVHCPGCGELISESLPVSECFTCLSNDSGQPLRERSTSAPPSGTRMEYTLFVFIIYNDEIVSVSDHDVYGSRHRGSGRTT</sequence>
<protein>
    <submittedName>
        <fullName evidence="1">Uncharacterized protein</fullName>
    </submittedName>
</protein>
<evidence type="ECO:0000313" key="2">
    <source>
        <dbReference type="Proteomes" id="UP000241690"/>
    </source>
</evidence>
<dbReference type="AlphaFoldDB" id="A0A2T4AU00"/>
<dbReference type="RefSeq" id="XP_024780221.1">
    <property type="nucleotide sequence ID" value="XM_024913175.1"/>
</dbReference>
<gene>
    <name evidence="1" type="ORF">M431DRAFT_185773</name>
</gene>
<dbReference type="EMBL" id="KZ679675">
    <property type="protein sequence ID" value="PTB60544.1"/>
    <property type="molecule type" value="Genomic_DNA"/>
</dbReference>
<organism evidence="1 2">
    <name type="scientific">Trichoderma harzianum CBS 226.95</name>
    <dbReference type="NCBI Taxonomy" id="983964"/>
    <lineage>
        <taxon>Eukaryota</taxon>
        <taxon>Fungi</taxon>
        <taxon>Dikarya</taxon>
        <taxon>Ascomycota</taxon>
        <taxon>Pezizomycotina</taxon>
        <taxon>Sordariomycetes</taxon>
        <taxon>Hypocreomycetidae</taxon>
        <taxon>Hypocreales</taxon>
        <taxon>Hypocreaceae</taxon>
        <taxon>Trichoderma</taxon>
    </lineage>
</organism>
<reference evidence="1 2" key="1">
    <citation type="submission" date="2016-07" db="EMBL/GenBank/DDBJ databases">
        <title>Multiple horizontal gene transfer events from other fungi enriched the ability of initially mycotrophic Trichoderma (Ascomycota) to feed on dead plant biomass.</title>
        <authorList>
            <consortium name="DOE Joint Genome Institute"/>
            <person name="Aerts A."/>
            <person name="Atanasova L."/>
            <person name="Chenthamara K."/>
            <person name="Zhang J."/>
            <person name="Grujic M."/>
            <person name="Henrissat B."/>
            <person name="Kuo A."/>
            <person name="Salamov A."/>
            <person name="Lipzen A."/>
            <person name="Labutti K."/>
            <person name="Barry K."/>
            <person name="Miao Y."/>
            <person name="Rahimi M.J."/>
            <person name="Shen Q."/>
            <person name="Grigoriev I.V."/>
            <person name="Kubicek C.P."/>
            <person name="Druzhinina I.S."/>
        </authorList>
    </citation>
    <scope>NUCLEOTIDE SEQUENCE [LARGE SCALE GENOMIC DNA]</scope>
    <source>
        <strain evidence="1 2">CBS 226.95</strain>
    </source>
</reference>
<keyword evidence="2" id="KW-1185">Reference proteome</keyword>
<name>A0A2T4AU00_TRIHA</name>